<reference evidence="3" key="1">
    <citation type="submission" date="2022-12" db="EMBL/GenBank/DDBJ databases">
        <title>Reference genome sequencing for broad-spectrum identification of bacterial and archaeal isolates by mass spectrometry.</title>
        <authorList>
            <person name="Sekiguchi Y."/>
            <person name="Tourlousse D.M."/>
        </authorList>
    </citation>
    <scope>NUCLEOTIDE SEQUENCE</scope>
    <source>
        <strain evidence="3">H2</strain>
    </source>
</reference>
<feature type="signal peptide" evidence="2">
    <location>
        <begin position="1"/>
        <end position="19"/>
    </location>
</feature>
<proteinExistence type="predicted"/>
<dbReference type="AlphaFoldDB" id="A0A9W6G2W7"/>
<feature type="compositionally biased region" description="Basic and acidic residues" evidence="1">
    <location>
        <begin position="59"/>
        <end position="68"/>
    </location>
</feature>
<dbReference type="RefSeq" id="WP_214186639.1">
    <property type="nucleotide sequence ID" value="NZ_BSDS01000002.1"/>
</dbReference>
<dbReference type="Proteomes" id="UP001144352">
    <property type="component" value="Unassembled WGS sequence"/>
</dbReference>
<feature type="chain" id="PRO_5040930896" evidence="2">
    <location>
        <begin position="20"/>
        <end position="79"/>
    </location>
</feature>
<evidence type="ECO:0000256" key="2">
    <source>
        <dbReference type="SAM" id="SignalP"/>
    </source>
</evidence>
<evidence type="ECO:0000256" key="1">
    <source>
        <dbReference type="SAM" id="MobiDB-lite"/>
    </source>
</evidence>
<evidence type="ECO:0000313" key="3">
    <source>
        <dbReference type="EMBL" id="GLI39384.1"/>
    </source>
</evidence>
<keyword evidence="2" id="KW-0732">Signal</keyword>
<protein>
    <submittedName>
        <fullName evidence="3">Uncharacterized protein</fullName>
    </submittedName>
</protein>
<feature type="region of interest" description="Disordered" evidence="1">
    <location>
        <begin position="22"/>
        <end position="79"/>
    </location>
</feature>
<name>A0A9W6G2W7_9BACT</name>
<organism evidence="3 4">
    <name type="scientific">Geobacter hydrogenophilus</name>
    <dbReference type="NCBI Taxonomy" id="40983"/>
    <lineage>
        <taxon>Bacteria</taxon>
        <taxon>Pseudomonadati</taxon>
        <taxon>Thermodesulfobacteriota</taxon>
        <taxon>Desulfuromonadia</taxon>
        <taxon>Geobacterales</taxon>
        <taxon>Geobacteraceae</taxon>
        <taxon>Geobacter</taxon>
    </lineage>
</organism>
<feature type="compositionally biased region" description="Polar residues" evidence="1">
    <location>
        <begin position="37"/>
        <end position="46"/>
    </location>
</feature>
<accession>A0A9W6G2W7</accession>
<comment type="caution">
    <text evidence="3">The sequence shown here is derived from an EMBL/GenBank/DDBJ whole genome shotgun (WGS) entry which is preliminary data.</text>
</comment>
<gene>
    <name evidence="3" type="ORF">GHYDROH2_28850</name>
</gene>
<dbReference type="EMBL" id="BSDS01000002">
    <property type="protein sequence ID" value="GLI39384.1"/>
    <property type="molecule type" value="Genomic_DNA"/>
</dbReference>
<keyword evidence="4" id="KW-1185">Reference proteome</keyword>
<evidence type="ECO:0000313" key="4">
    <source>
        <dbReference type="Proteomes" id="UP001144352"/>
    </source>
</evidence>
<sequence length="79" mass="8203">MRTSMALASGFFLAGLTVAAVGAGPNAGSGNPDKKQSVQGKQTTAPTPKKAVLSKRNQAKIEVEEMKKMKQQLQTGGSN</sequence>